<reference evidence="1" key="1">
    <citation type="journal article" date="2022" name="bioRxiv">
        <title>Population genetic analysis of Ophidiomyces ophidiicola, the causative agent of snake fungal disease, indicates recent introductions to the USA.</title>
        <authorList>
            <person name="Ladner J.T."/>
            <person name="Palmer J.M."/>
            <person name="Ettinger C.L."/>
            <person name="Stajich J.E."/>
            <person name="Farrell T.M."/>
            <person name="Glorioso B.M."/>
            <person name="Lawson B."/>
            <person name="Price S.J."/>
            <person name="Stengle A.G."/>
            <person name="Grear D.A."/>
            <person name="Lorch J.M."/>
        </authorList>
    </citation>
    <scope>NUCLEOTIDE SEQUENCE</scope>
    <source>
        <strain evidence="1">NWHC 24266-5</strain>
    </source>
</reference>
<dbReference type="EMBL" id="JALBCA010000145">
    <property type="protein sequence ID" value="KAI2382090.1"/>
    <property type="molecule type" value="Genomic_DNA"/>
</dbReference>
<protein>
    <submittedName>
        <fullName evidence="1">Uncharacterized protein</fullName>
    </submittedName>
</protein>
<comment type="caution">
    <text evidence="1">The sequence shown here is derived from an EMBL/GenBank/DDBJ whole genome shotgun (WGS) entry which is preliminary data.</text>
</comment>
<sequence>MLNPYLYRRDAKTPQPKSLWWAAERGPVETLRLAVRFGAEICPRRRWGSLSPLSKAIVATVERVRDEHQHHMMMQVLHCFLDVGAFEFEDHDSVNVSLATRRRDLDVLWIVLKNHRGLRLADIFQSACQVARCVPMTQQDCFALDMLVRIGLTSDGAQLQKLLRNVFHSPFDQATTTVLLLLLEYRSEVAGFGLPCGSLVKHALGLPCMLVVPVSRSLQVTRSLLMNGADATDLPRPLPQDVHELLEEVSSALAARNPDPGDAENTGDTENTETIFPADMFVGS</sequence>
<accession>A0ACB8UNT2</accession>
<evidence type="ECO:0000313" key="1">
    <source>
        <dbReference type="EMBL" id="KAI2382090.1"/>
    </source>
</evidence>
<proteinExistence type="predicted"/>
<organism evidence="1">
    <name type="scientific">Ophidiomyces ophidiicola</name>
    <dbReference type="NCBI Taxonomy" id="1387563"/>
    <lineage>
        <taxon>Eukaryota</taxon>
        <taxon>Fungi</taxon>
        <taxon>Dikarya</taxon>
        <taxon>Ascomycota</taxon>
        <taxon>Pezizomycotina</taxon>
        <taxon>Eurotiomycetes</taxon>
        <taxon>Eurotiomycetidae</taxon>
        <taxon>Onygenales</taxon>
        <taxon>Onygenaceae</taxon>
        <taxon>Ophidiomyces</taxon>
    </lineage>
</organism>
<name>A0ACB8UNT2_9EURO</name>
<gene>
    <name evidence="1" type="ORF">LOY88_006322</name>
</gene>